<reference evidence="9 10" key="1">
    <citation type="journal article" date="2023" name="Microbiol. Spectr.">
        <title>Symbiosis of Carpenter Bees with Uncharacterized Lactic Acid Bacteria Showing NAD Auxotrophy.</title>
        <authorList>
            <person name="Kawasaki S."/>
            <person name="Ozawa K."/>
            <person name="Mori T."/>
            <person name="Yamamoto A."/>
            <person name="Ito M."/>
            <person name="Ohkuma M."/>
            <person name="Sakamoto M."/>
            <person name="Matsutani M."/>
        </authorList>
    </citation>
    <scope>NUCLEOTIDE SEQUENCE [LARGE SCALE GENOMIC DNA]</scope>
    <source>
        <strain evidence="9 10">Kim32-2</strain>
    </source>
</reference>
<proteinExistence type="inferred from homology"/>
<evidence type="ECO:0000256" key="3">
    <source>
        <dbReference type="ARBA" id="ARBA00022649"/>
    </source>
</evidence>
<evidence type="ECO:0000256" key="4">
    <source>
        <dbReference type="ARBA" id="ARBA00022741"/>
    </source>
</evidence>
<dbReference type="Pfam" id="PF06414">
    <property type="entry name" value="Zeta_toxin"/>
    <property type="match status" value="1"/>
</dbReference>
<dbReference type="EMBL" id="AP026803">
    <property type="protein sequence ID" value="BDR59829.1"/>
    <property type="molecule type" value="Genomic_DNA"/>
</dbReference>
<evidence type="ECO:0000256" key="2">
    <source>
        <dbReference type="ARBA" id="ARBA00011963"/>
    </source>
</evidence>
<name>A0ABM8BFF0_9LACO</name>
<comment type="similarity">
    <text evidence="1">Belongs to the zeta toxin family.</text>
</comment>
<keyword evidence="3" id="KW-1277">Toxin-antitoxin system</keyword>
<dbReference type="SUPFAM" id="SSF52540">
    <property type="entry name" value="P-loop containing nucleoside triphosphate hydrolases"/>
    <property type="match status" value="1"/>
</dbReference>
<organism evidence="9 10">
    <name type="scientific">Lactobacillus xylocopicola</name>
    <dbReference type="NCBI Taxonomy" id="2976676"/>
    <lineage>
        <taxon>Bacteria</taxon>
        <taxon>Bacillati</taxon>
        <taxon>Bacillota</taxon>
        <taxon>Bacilli</taxon>
        <taxon>Lactobacillales</taxon>
        <taxon>Lactobacillaceae</taxon>
        <taxon>Lactobacillus</taxon>
    </lineage>
</organism>
<sequence length="132" mass="15052">MKPILIVIRGNSGSGKTTVANMLQKHLGYRKCLLLHEDTLRRDILHENENAAAPIVNMIRLMIDFGIRNYQVTILEGILVNKKYGELLKELEIKLGENFRAYYLDVPFEQTILNNAQKKAAILKSTIKKMVA</sequence>
<evidence type="ECO:0000259" key="8">
    <source>
        <dbReference type="Pfam" id="PF06414"/>
    </source>
</evidence>
<evidence type="ECO:0000256" key="7">
    <source>
        <dbReference type="ARBA" id="ARBA00048178"/>
    </source>
</evidence>
<dbReference type="EC" id="2.7.1.176" evidence="2"/>
<evidence type="ECO:0000313" key="9">
    <source>
        <dbReference type="EMBL" id="BDR59829.1"/>
    </source>
</evidence>
<evidence type="ECO:0000256" key="6">
    <source>
        <dbReference type="ARBA" id="ARBA00032897"/>
    </source>
</evidence>
<dbReference type="InterPro" id="IPR027417">
    <property type="entry name" value="P-loop_NTPase"/>
</dbReference>
<feature type="domain" description="Zeta toxin" evidence="8">
    <location>
        <begin position="2"/>
        <end position="49"/>
    </location>
</feature>
<keyword evidence="10" id="KW-1185">Reference proteome</keyword>
<evidence type="ECO:0000256" key="1">
    <source>
        <dbReference type="ARBA" id="ARBA00009104"/>
    </source>
</evidence>
<dbReference type="Gene3D" id="3.40.50.300">
    <property type="entry name" value="P-loop containing nucleotide triphosphate hydrolases"/>
    <property type="match status" value="1"/>
</dbReference>
<keyword evidence="5" id="KW-0067">ATP-binding</keyword>
<dbReference type="Proteomes" id="UP001321741">
    <property type="component" value="Chromosome"/>
</dbReference>
<gene>
    <name evidence="9" type="ORF">KIM322_00900</name>
</gene>
<evidence type="ECO:0000256" key="5">
    <source>
        <dbReference type="ARBA" id="ARBA00022840"/>
    </source>
</evidence>
<protein>
    <recommendedName>
        <fullName evidence="6">UDP-N-acetylglucosamine kinase</fullName>
        <ecNumber evidence="2">2.7.1.176</ecNumber>
    </recommendedName>
    <alternativeName>
        <fullName evidence="6">UDP-N-acetylglucosamine kinase</fullName>
    </alternativeName>
</protein>
<dbReference type="RefSeq" id="WP_317637555.1">
    <property type="nucleotide sequence ID" value="NZ_AP026803.1"/>
</dbReference>
<keyword evidence="4" id="KW-0547">Nucleotide-binding</keyword>
<evidence type="ECO:0000313" key="10">
    <source>
        <dbReference type="Proteomes" id="UP001321741"/>
    </source>
</evidence>
<accession>A0ABM8BFF0</accession>
<comment type="catalytic activity">
    <reaction evidence="7">
        <text>UDP-N-acetyl-alpha-D-glucosamine + ATP = UDP-N-acetyl-alpha-D-glucosamine 3'-phosphate + ADP + H(+)</text>
        <dbReference type="Rhea" id="RHEA:32671"/>
        <dbReference type="ChEBI" id="CHEBI:15378"/>
        <dbReference type="ChEBI" id="CHEBI:30616"/>
        <dbReference type="ChEBI" id="CHEBI:57705"/>
        <dbReference type="ChEBI" id="CHEBI:64353"/>
        <dbReference type="ChEBI" id="CHEBI:456216"/>
        <dbReference type="EC" id="2.7.1.176"/>
    </reaction>
</comment>
<dbReference type="InterPro" id="IPR010488">
    <property type="entry name" value="Zeta_toxin_domain"/>
</dbReference>